<evidence type="ECO:0000256" key="1">
    <source>
        <dbReference type="SAM" id="MobiDB-lite"/>
    </source>
</evidence>
<feature type="region of interest" description="Disordered" evidence="1">
    <location>
        <begin position="137"/>
        <end position="156"/>
    </location>
</feature>
<gene>
    <name evidence="2" type="ORF">B0T16DRAFT_38299</name>
</gene>
<keyword evidence="3" id="KW-1185">Reference proteome</keyword>
<organism evidence="2 3">
    <name type="scientific">Cercophora newfieldiana</name>
    <dbReference type="NCBI Taxonomy" id="92897"/>
    <lineage>
        <taxon>Eukaryota</taxon>
        <taxon>Fungi</taxon>
        <taxon>Dikarya</taxon>
        <taxon>Ascomycota</taxon>
        <taxon>Pezizomycotina</taxon>
        <taxon>Sordariomycetes</taxon>
        <taxon>Sordariomycetidae</taxon>
        <taxon>Sordariales</taxon>
        <taxon>Lasiosphaeriaceae</taxon>
        <taxon>Cercophora</taxon>
    </lineage>
</organism>
<reference evidence="2" key="1">
    <citation type="submission" date="2023-06" db="EMBL/GenBank/DDBJ databases">
        <title>Genome-scale phylogeny and comparative genomics of the fungal order Sordariales.</title>
        <authorList>
            <consortium name="Lawrence Berkeley National Laboratory"/>
            <person name="Hensen N."/>
            <person name="Bonometti L."/>
            <person name="Westerberg I."/>
            <person name="Brannstrom I.O."/>
            <person name="Guillou S."/>
            <person name="Cros-Aarteil S."/>
            <person name="Calhoun S."/>
            <person name="Haridas S."/>
            <person name="Kuo A."/>
            <person name="Mondo S."/>
            <person name="Pangilinan J."/>
            <person name="Riley R."/>
            <person name="Labutti K."/>
            <person name="Andreopoulos B."/>
            <person name="Lipzen A."/>
            <person name="Chen C."/>
            <person name="Yanf M."/>
            <person name="Daum C."/>
            <person name="Ng V."/>
            <person name="Clum A."/>
            <person name="Steindorff A."/>
            <person name="Ohm R."/>
            <person name="Martin F."/>
            <person name="Silar P."/>
            <person name="Natvig D."/>
            <person name="Lalanne C."/>
            <person name="Gautier V."/>
            <person name="Ament-Velasquez S.L."/>
            <person name="Kruys A."/>
            <person name="Hutchinson M.I."/>
            <person name="Powell A.J."/>
            <person name="Barry K."/>
            <person name="Miller A.N."/>
            <person name="Grigoriev I.V."/>
            <person name="Debuchy R."/>
            <person name="Gladieux P."/>
            <person name="Thoren M.H."/>
            <person name="Johannesson H."/>
        </authorList>
    </citation>
    <scope>NUCLEOTIDE SEQUENCE</scope>
    <source>
        <strain evidence="2">SMH2532-1</strain>
    </source>
</reference>
<dbReference type="InterPro" id="IPR009069">
    <property type="entry name" value="Cys_alpha_HP_mot_SF"/>
</dbReference>
<protein>
    <recommendedName>
        <fullName evidence="4">CHCH domain-containing protein</fullName>
    </recommendedName>
</protein>
<dbReference type="GO" id="GO:0005634">
    <property type="term" value="C:nucleus"/>
    <property type="evidence" value="ECO:0007669"/>
    <property type="project" value="TreeGrafter"/>
</dbReference>
<dbReference type="PANTHER" id="PTHR13523:SF2">
    <property type="entry name" value="COILED-COIL-HELIX-COILED-COIL-HELIX DOMAIN CONTAINING 2, ISOFORM A-RELATED"/>
    <property type="match status" value="1"/>
</dbReference>
<dbReference type="PANTHER" id="PTHR13523">
    <property type="entry name" value="COILED-COIL-HELIX-COILED-COIL-HELIX DOMAIN CONTAINING 2/NUR77"/>
    <property type="match status" value="1"/>
</dbReference>
<sequence length="198" mass="20409">ANGKILHPRQHPPDNLLVFRSLQRHQQHLSTRLPPTLSHNPPPNMPRQRSGARPTAPARRPAPAPTQQQTRPATTYAPAAAAPHAPPAAAPVAPAGTSQGPGLFAQMATTAAGVAVGSAVGHTLSNAVGGLFGGSSAPEAPVAAQSADSATNNNTWGNNCAQATQSFTKCMDDNSGNMQICGWYLEQLKACQAAASQY</sequence>
<feature type="compositionally biased region" description="Polar residues" evidence="1">
    <location>
        <begin position="146"/>
        <end position="156"/>
    </location>
</feature>
<feature type="region of interest" description="Disordered" evidence="1">
    <location>
        <begin position="24"/>
        <end position="96"/>
    </location>
</feature>
<feature type="compositionally biased region" description="Low complexity" evidence="1">
    <location>
        <begin position="52"/>
        <end position="83"/>
    </location>
</feature>
<evidence type="ECO:0000313" key="2">
    <source>
        <dbReference type="EMBL" id="KAK0656468.1"/>
    </source>
</evidence>
<dbReference type="EMBL" id="JAULSV010000001">
    <property type="protein sequence ID" value="KAK0656468.1"/>
    <property type="molecule type" value="Genomic_DNA"/>
</dbReference>
<proteinExistence type="predicted"/>
<comment type="caution">
    <text evidence="2">The sequence shown here is derived from an EMBL/GenBank/DDBJ whole genome shotgun (WGS) entry which is preliminary data.</text>
</comment>
<dbReference type="GO" id="GO:0007005">
    <property type="term" value="P:mitochondrion organization"/>
    <property type="evidence" value="ECO:0007669"/>
    <property type="project" value="InterPro"/>
</dbReference>
<dbReference type="GO" id="GO:0005739">
    <property type="term" value="C:mitochondrion"/>
    <property type="evidence" value="ECO:0007669"/>
    <property type="project" value="TreeGrafter"/>
</dbReference>
<evidence type="ECO:0000313" key="3">
    <source>
        <dbReference type="Proteomes" id="UP001174936"/>
    </source>
</evidence>
<accession>A0AA40D0W9</accession>
<dbReference type="AlphaFoldDB" id="A0AA40D0W9"/>
<dbReference type="Proteomes" id="UP001174936">
    <property type="component" value="Unassembled WGS sequence"/>
</dbReference>
<feature type="non-terminal residue" evidence="2">
    <location>
        <position position="198"/>
    </location>
</feature>
<evidence type="ECO:0008006" key="4">
    <source>
        <dbReference type="Google" id="ProtNLM"/>
    </source>
</evidence>
<dbReference type="InterPro" id="IPR055304">
    <property type="entry name" value="CHCHD2/10-like"/>
</dbReference>
<name>A0AA40D0W9_9PEZI</name>
<dbReference type="SUPFAM" id="SSF47072">
    <property type="entry name" value="Cysteine alpha-hairpin motif"/>
    <property type="match status" value="1"/>
</dbReference>